<dbReference type="Proteomes" id="UP001172457">
    <property type="component" value="Chromosome 4"/>
</dbReference>
<dbReference type="PANTHER" id="PTHR31907">
    <property type="entry name" value="MLP-LIKE PROTEIN 423"/>
    <property type="match status" value="1"/>
</dbReference>
<keyword evidence="3" id="KW-1185">Reference proteome</keyword>
<organism evidence="2 3">
    <name type="scientific">Centaurea solstitialis</name>
    <name type="common">yellow star-thistle</name>
    <dbReference type="NCBI Taxonomy" id="347529"/>
    <lineage>
        <taxon>Eukaryota</taxon>
        <taxon>Viridiplantae</taxon>
        <taxon>Streptophyta</taxon>
        <taxon>Embryophyta</taxon>
        <taxon>Tracheophyta</taxon>
        <taxon>Spermatophyta</taxon>
        <taxon>Magnoliopsida</taxon>
        <taxon>eudicotyledons</taxon>
        <taxon>Gunneridae</taxon>
        <taxon>Pentapetalae</taxon>
        <taxon>asterids</taxon>
        <taxon>campanulids</taxon>
        <taxon>Asterales</taxon>
        <taxon>Asteraceae</taxon>
        <taxon>Carduoideae</taxon>
        <taxon>Cardueae</taxon>
        <taxon>Centaureinae</taxon>
        <taxon>Centaurea</taxon>
    </lineage>
</organism>
<accession>A0AA38THR1</accession>
<dbReference type="InterPro" id="IPR000916">
    <property type="entry name" value="Bet_v_I/MLP"/>
</dbReference>
<evidence type="ECO:0000313" key="2">
    <source>
        <dbReference type="EMBL" id="KAJ9554236.1"/>
    </source>
</evidence>
<reference evidence="2" key="1">
    <citation type="submission" date="2023-03" db="EMBL/GenBank/DDBJ databases">
        <title>Chromosome-scale reference genome and RAD-based genetic map of yellow starthistle (Centaurea solstitialis) reveal putative structural variation and QTLs associated with invader traits.</title>
        <authorList>
            <person name="Reatini B."/>
            <person name="Cang F.A."/>
            <person name="Jiang Q."/>
            <person name="Mckibben M.T.W."/>
            <person name="Barker M.S."/>
            <person name="Rieseberg L.H."/>
            <person name="Dlugosch K.M."/>
        </authorList>
    </citation>
    <scope>NUCLEOTIDE SEQUENCE</scope>
    <source>
        <strain evidence="2">CAN-66</strain>
        <tissue evidence="2">Leaf</tissue>
    </source>
</reference>
<dbReference type="GO" id="GO:0006952">
    <property type="term" value="P:defense response"/>
    <property type="evidence" value="ECO:0007669"/>
    <property type="project" value="InterPro"/>
</dbReference>
<name>A0AA38THR1_9ASTR</name>
<dbReference type="InterPro" id="IPR051761">
    <property type="entry name" value="MLP-like_ligand-binding"/>
</dbReference>
<proteinExistence type="predicted"/>
<dbReference type="EMBL" id="JARYMX010000004">
    <property type="protein sequence ID" value="KAJ9554236.1"/>
    <property type="molecule type" value="Genomic_DNA"/>
</dbReference>
<sequence length="110" mass="12295">MALVGKLIAHVEMNSGGKVLHDLLRHKPHDVASICPDKVHACDLVSGQRGAVGSTISWHYTHVEPKQDGKQLGTWTFEFEKPNVSVPYPTVFMDYLCDIIKDMDNHCIPK</sequence>
<evidence type="ECO:0000313" key="3">
    <source>
        <dbReference type="Proteomes" id="UP001172457"/>
    </source>
</evidence>
<protein>
    <recommendedName>
        <fullName evidence="1">Bet v I/Major latex protein domain-containing protein</fullName>
    </recommendedName>
</protein>
<dbReference type="AlphaFoldDB" id="A0AA38THR1"/>
<dbReference type="Pfam" id="PF00407">
    <property type="entry name" value="Bet_v_1"/>
    <property type="match status" value="2"/>
</dbReference>
<dbReference type="SUPFAM" id="SSF55961">
    <property type="entry name" value="Bet v1-like"/>
    <property type="match status" value="1"/>
</dbReference>
<gene>
    <name evidence="2" type="ORF">OSB04_018281</name>
</gene>
<evidence type="ECO:0000259" key="1">
    <source>
        <dbReference type="SMART" id="SM01037"/>
    </source>
</evidence>
<dbReference type="SMART" id="SM01037">
    <property type="entry name" value="Bet_v_1"/>
    <property type="match status" value="1"/>
</dbReference>
<dbReference type="InterPro" id="IPR023393">
    <property type="entry name" value="START-like_dom_sf"/>
</dbReference>
<comment type="caution">
    <text evidence="2">The sequence shown here is derived from an EMBL/GenBank/DDBJ whole genome shotgun (WGS) entry which is preliminary data.</text>
</comment>
<feature type="domain" description="Bet v I/Major latex protein" evidence="1">
    <location>
        <begin position="2"/>
        <end position="110"/>
    </location>
</feature>
<dbReference type="Gene3D" id="3.30.530.20">
    <property type="match status" value="2"/>
</dbReference>